<dbReference type="SMART" id="SM00477">
    <property type="entry name" value="NUC"/>
    <property type="match status" value="1"/>
</dbReference>
<dbReference type="SMART" id="SM00892">
    <property type="entry name" value="Endonuclease_NS"/>
    <property type="match status" value="1"/>
</dbReference>
<dbReference type="SUPFAM" id="SSF54060">
    <property type="entry name" value="His-Me finger endonucleases"/>
    <property type="match status" value="1"/>
</dbReference>
<feature type="signal peptide" evidence="1">
    <location>
        <begin position="1"/>
        <end position="19"/>
    </location>
</feature>
<dbReference type="Proteomes" id="UP000830375">
    <property type="component" value="Unassembled WGS sequence"/>
</dbReference>
<reference evidence="4 5" key="1">
    <citation type="submission" date="2022-01" db="EMBL/GenBank/DDBJ databases">
        <title>A high-quality chromosome-level genome assembly of rohu carp, Labeo rohita.</title>
        <authorList>
            <person name="Arick M.A. II"/>
            <person name="Hsu C.-Y."/>
            <person name="Magbanua Z."/>
            <person name="Pechanova O."/>
            <person name="Grover C."/>
            <person name="Miller E."/>
            <person name="Thrash A."/>
            <person name="Ezzel L."/>
            <person name="Alam S."/>
            <person name="Benzie J."/>
            <person name="Hamilton M."/>
            <person name="Karsi A."/>
            <person name="Lawrence M.L."/>
            <person name="Peterson D.G."/>
        </authorList>
    </citation>
    <scope>NUCLEOTIDE SEQUENCE [LARGE SCALE GENOMIC DNA]</scope>
    <source>
        <strain evidence="5">BAU-BD-2019</strain>
        <tissue evidence="4">Blood</tissue>
    </source>
</reference>
<feature type="chain" id="PRO_5047286381" evidence="1">
    <location>
        <begin position="20"/>
        <end position="591"/>
    </location>
</feature>
<sequence length="591" mass="67086">MFVSALLTYIVLSAFSAQAKVMKDDEDFDCKAFFYAVTEPGGMDQNAKKICQWTANFGPHYATLYSVHHRIPLYSAYRFDPDCFTDSGRLSYWHLEPQLTEDRNEHFMVRENQRYKNAYKGNQATSDDYSETGYDRGHLNPNSFQCGEGRIATFALTNAAPMDACFNRNQWGKWEKTLRTFLRDTLTSDGGSATAYIVTGTVPDPNLRIPQSEISEDPERVTVPSHIWTAVCYKHHSDNRKFFSFGYMGENKPEGSINLMSVSDLNTQIKNLYGQNSEISIFVGDCFHDNNKLDWVKVKFQKLINQQIKEKQGDQIMSSDMQSTYVGLKRAADANVVSEKKFKVSQMIIKLAFDSISTYYNAVKDLMIFAGSACLITNMKPLVRSGIGKRDVSGVSDAVECLLVPEKQTAADGSPCSRFFDSVYNCQCTIDGEIKSCCSTPCLYQENLNSYRCYSGQTQIECSPRYSLITYTGEKCLDDHPCATYGYDYYWCKKISGGWDYCSPPLWRSKAKNGKNCRSDHACAKYGSGSMWCYTDNEGSYADCCTSDDCYSAVDGKTCRSDHNCGYHGEDYLWCYTDYQDNWDYCCKSCW</sequence>
<keyword evidence="4" id="KW-0378">Hydrolase</keyword>
<dbReference type="Gene3D" id="3.40.570.10">
    <property type="entry name" value="Extracellular Endonuclease, subunit A"/>
    <property type="match status" value="1"/>
</dbReference>
<comment type="caution">
    <text evidence="4">The sequence shown here is derived from an EMBL/GenBank/DDBJ whole genome shotgun (WGS) entry which is preliminary data.</text>
</comment>
<dbReference type="PANTHER" id="PTHR21472:SF21">
    <property type="entry name" value="ENDONUCLEASE DOMAIN-CONTAINING 1 PROTEIN-LIKE-RELATED"/>
    <property type="match status" value="1"/>
</dbReference>
<protein>
    <submittedName>
        <fullName evidence="4">Endonuclease domain-containing 1 protein</fullName>
    </submittedName>
</protein>
<dbReference type="EMBL" id="JACTAM010002301">
    <property type="protein sequence ID" value="KAI2645239.1"/>
    <property type="molecule type" value="Genomic_DNA"/>
</dbReference>
<dbReference type="GO" id="GO:0004519">
    <property type="term" value="F:endonuclease activity"/>
    <property type="evidence" value="ECO:0007669"/>
    <property type="project" value="UniProtKB-KW"/>
</dbReference>
<evidence type="ECO:0000313" key="5">
    <source>
        <dbReference type="Proteomes" id="UP000830375"/>
    </source>
</evidence>
<dbReference type="PANTHER" id="PTHR21472">
    <property type="entry name" value="ENDONUCLEASE DOMAIN-CONTAINING 1 PROTEIN ENDOD1"/>
    <property type="match status" value="1"/>
</dbReference>
<dbReference type="InterPro" id="IPR044929">
    <property type="entry name" value="DNA/RNA_non-sp_Endonuclease_sf"/>
</dbReference>
<dbReference type="InterPro" id="IPR039015">
    <property type="entry name" value="ENDOD1"/>
</dbReference>
<evidence type="ECO:0000256" key="1">
    <source>
        <dbReference type="SAM" id="SignalP"/>
    </source>
</evidence>
<feature type="domain" description="ENPP1-3/EXOG-like endonuclease/phosphodiesterase" evidence="2">
    <location>
        <begin position="58"/>
        <end position="280"/>
    </location>
</feature>
<dbReference type="InterPro" id="IPR044925">
    <property type="entry name" value="His-Me_finger_sf"/>
</dbReference>
<organism evidence="4 5">
    <name type="scientific">Labeo rohita</name>
    <name type="common">Indian major carp</name>
    <name type="synonym">Cyprinus rohita</name>
    <dbReference type="NCBI Taxonomy" id="84645"/>
    <lineage>
        <taxon>Eukaryota</taxon>
        <taxon>Metazoa</taxon>
        <taxon>Chordata</taxon>
        <taxon>Craniata</taxon>
        <taxon>Vertebrata</taxon>
        <taxon>Euteleostomi</taxon>
        <taxon>Actinopterygii</taxon>
        <taxon>Neopterygii</taxon>
        <taxon>Teleostei</taxon>
        <taxon>Ostariophysi</taxon>
        <taxon>Cypriniformes</taxon>
        <taxon>Cyprinidae</taxon>
        <taxon>Labeoninae</taxon>
        <taxon>Labeonini</taxon>
        <taxon>Labeo</taxon>
    </lineage>
</organism>
<keyword evidence="4" id="KW-0255">Endonuclease</keyword>
<feature type="domain" description="DNA/RNA non-specific endonuclease/pyrophosphatase/phosphodiesterase" evidence="3">
    <location>
        <begin position="57"/>
        <end position="275"/>
    </location>
</feature>
<dbReference type="Pfam" id="PF01223">
    <property type="entry name" value="Endonuclease_NS"/>
    <property type="match status" value="1"/>
</dbReference>
<evidence type="ECO:0000313" key="4">
    <source>
        <dbReference type="EMBL" id="KAI2645239.1"/>
    </source>
</evidence>
<accession>A0ABQ8L4H0</accession>
<keyword evidence="5" id="KW-1185">Reference proteome</keyword>
<gene>
    <name evidence="4" type="ORF">H4Q32_024164</name>
</gene>
<keyword evidence="1" id="KW-0732">Signal</keyword>
<evidence type="ECO:0000259" key="2">
    <source>
        <dbReference type="SMART" id="SM00477"/>
    </source>
</evidence>
<evidence type="ECO:0000259" key="3">
    <source>
        <dbReference type="SMART" id="SM00892"/>
    </source>
</evidence>
<dbReference type="InterPro" id="IPR020821">
    <property type="entry name" value="ENPP1-3/EXOG-like_nuc-like"/>
</dbReference>
<proteinExistence type="predicted"/>
<dbReference type="InterPro" id="IPR001604">
    <property type="entry name" value="Endo_G_ENPP1-like_dom"/>
</dbReference>
<name>A0ABQ8L4H0_LABRO</name>
<keyword evidence="4" id="KW-0540">Nuclease</keyword>